<keyword evidence="3" id="KW-0472">Membrane</keyword>
<dbReference type="InterPro" id="IPR000160">
    <property type="entry name" value="GGDEF_dom"/>
</dbReference>
<dbReference type="NCBIfam" id="TIGR00254">
    <property type="entry name" value="GGDEF"/>
    <property type="match status" value="1"/>
</dbReference>
<feature type="transmembrane region" description="Helical" evidence="3">
    <location>
        <begin position="25"/>
        <end position="43"/>
    </location>
</feature>
<dbReference type="InterPro" id="IPR029787">
    <property type="entry name" value="Nucleotide_cyclase"/>
</dbReference>
<accession>A0ABQ2Q2E6</accession>
<dbReference type="SMART" id="SM00267">
    <property type="entry name" value="GGDEF"/>
    <property type="match status" value="1"/>
</dbReference>
<dbReference type="Gene3D" id="3.30.70.270">
    <property type="match status" value="1"/>
</dbReference>
<comment type="catalytic activity">
    <reaction evidence="2">
        <text>2 GTP = 3',3'-c-di-GMP + 2 diphosphate</text>
        <dbReference type="Rhea" id="RHEA:24898"/>
        <dbReference type="ChEBI" id="CHEBI:33019"/>
        <dbReference type="ChEBI" id="CHEBI:37565"/>
        <dbReference type="ChEBI" id="CHEBI:58805"/>
        <dbReference type="EC" id="2.7.7.65"/>
    </reaction>
</comment>
<dbReference type="EMBL" id="BMQV01000001">
    <property type="protein sequence ID" value="GGP38333.1"/>
    <property type="molecule type" value="Genomic_DNA"/>
</dbReference>
<dbReference type="PANTHER" id="PTHR45138:SF9">
    <property type="entry name" value="DIGUANYLATE CYCLASE DGCM-RELATED"/>
    <property type="match status" value="1"/>
</dbReference>
<keyword evidence="3" id="KW-1133">Transmembrane helix</keyword>
<evidence type="ECO:0000256" key="1">
    <source>
        <dbReference type="ARBA" id="ARBA00012528"/>
    </source>
</evidence>
<dbReference type="EC" id="2.7.7.65" evidence="1"/>
<name>A0ABQ2Q2E6_9GAMM</name>
<evidence type="ECO:0000259" key="4">
    <source>
        <dbReference type="PROSITE" id="PS50887"/>
    </source>
</evidence>
<sequence length="377" mass="42719">MNIKPLIAATPFTQLRFRHYQIHHLLLPYALYTLSVIPIYLFFIVSDFHHIDVDLWLVITVKILLSLGCVLILLLLRNRAPQYLELGEFVLVFSVFASLTYVAQLAMIFGDEHYQSAGLLALVYVGSLSRMAFNKAFMLLTLMLLTHLALISSVKLSQDFANAVDNLTLFIAVYFVAVIGCLRRWSESQKSFLKFTKIRNQQLALRKNQQFLSKQNQTDPLTGLKNRLFLSANLERISSSANTLTVLMIDIDNFKQINDTYGHPFGDEVILRVADTIGQYCHGRNKIAVRYGGEEFLCLVIDETANNTAELAETICHAITQITWPIKQLIVTVSIGVSTNTLHKSGDFKLIEQADEALYQAKNDGKNRVVVYPRQQL</sequence>
<dbReference type="InterPro" id="IPR043128">
    <property type="entry name" value="Rev_trsase/Diguanyl_cyclase"/>
</dbReference>
<evidence type="ECO:0000313" key="6">
    <source>
        <dbReference type="Proteomes" id="UP000654367"/>
    </source>
</evidence>
<feature type="transmembrane region" description="Helical" evidence="3">
    <location>
        <begin position="136"/>
        <end position="154"/>
    </location>
</feature>
<dbReference type="RefSeq" id="WP_188916437.1">
    <property type="nucleotide sequence ID" value="NZ_BMQV01000001.1"/>
</dbReference>
<dbReference type="PANTHER" id="PTHR45138">
    <property type="entry name" value="REGULATORY COMPONENTS OF SENSORY TRANSDUCTION SYSTEM"/>
    <property type="match status" value="1"/>
</dbReference>
<dbReference type="Pfam" id="PF00990">
    <property type="entry name" value="GGDEF"/>
    <property type="match status" value="1"/>
</dbReference>
<feature type="domain" description="GGDEF" evidence="4">
    <location>
        <begin position="242"/>
        <end position="374"/>
    </location>
</feature>
<evidence type="ECO:0000256" key="2">
    <source>
        <dbReference type="ARBA" id="ARBA00034247"/>
    </source>
</evidence>
<feature type="transmembrane region" description="Helical" evidence="3">
    <location>
        <begin position="88"/>
        <end position="107"/>
    </location>
</feature>
<evidence type="ECO:0000313" key="5">
    <source>
        <dbReference type="EMBL" id="GGP38333.1"/>
    </source>
</evidence>
<dbReference type="PROSITE" id="PS50887">
    <property type="entry name" value="GGDEF"/>
    <property type="match status" value="1"/>
</dbReference>
<dbReference type="CDD" id="cd01949">
    <property type="entry name" value="GGDEF"/>
    <property type="match status" value="1"/>
</dbReference>
<evidence type="ECO:0000256" key="3">
    <source>
        <dbReference type="SAM" id="Phobius"/>
    </source>
</evidence>
<gene>
    <name evidence="5" type="ORF">GCM10009409_01580</name>
</gene>
<protein>
    <recommendedName>
        <fullName evidence="1">diguanylate cyclase</fullName>
        <ecNumber evidence="1">2.7.7.65</ecNumber>
    </recommendedName>
</protein>
<feature type="transmembrane region" description="Helical" evidence="3">
    <location>
        <begin position="166"/>
        <end position="185"/>
    </location>
</feature>
<dbReference type="SUPFAM" id="SSF55073">
    <property type="entry name" value="Nucleotide cyclase"/>
    <property type="match status" value="1"/>
</dbReference>
<feature type="transmembrane region" description="Helical" evidence="3">
    <location>
        <begin position="55"/>
        <end position="76"/>
    </location>
</feature>
<organism evidence="5 6">
    <name type="scientific">Shewanella saliphila</name>
    <dbReference type="NCBI Taxonomy" id="2282698"/>
    <lineage>
        <taxon>Bacteria</taxon>
        <taxon>Pseudomonadati</taxon>
        <taxon>Pseudomonadota</taxon>
        <taxon>Gammaproteobacteria</taxon>
        <taxon>Alteromonadales</taxon>
        <taxon>Shewanellaceae</taxon>
        <taxon>Shewanella</taxon>
    </lineage>
</organism>
<comment type="caution">
    <text evidence="5">The sequence shown here is derived from an EMBL/GenBank/DDBJ whole genome shotgun (WGS) entry which is preliminary data.</text>
</comment>
<keyword evidence="3" id="KW-0812">Transmembrane</keyword>
<dbReference type="Proteomes" id="UP000654367">
    <property type="component" value="Unassembled WGS sequence"/>
</dbReference>
<reference evidence="6" key="1">
    <citation type="journal article" date="2019" name="Int. J. Syst. Evol. Microbiol.">
        <title>The Global Catalogue of Microorganisms (GCM) 10K type strain sequencing project: providing services to taxonomists for standard genome sequencing and annotation.</title>
        <authorList>
            <consortium name="The Broad Institute Genomics Platform"/>
            <consortium name="The Broad Institute Genome Sequencing Center for Infectious Disease"/>
            <person name="Wu L."/>
            <person name="Ma J."/>
        </authorList>
    </citation>
    <scope>NUCLEOTIDE SEQUENCE [LARGE SCALE GENOMIC DNA]</scope>
    <source>
        <strain evidence="6">JCM 32304</strain>
    </source>
</reference>
<dbReference type="InterPro" id="IPR050469">
    <property type="entry name" value="Diguanylate_Cyclase"/>
</dbReference>
<keyword evidence="6" id="KW-1185">Reference proteome</keyword>
<proteinExistence type="predicted"/>